<keyword evidence="2" id="KW-1185">Reference proteome</keyword>
<organism evidence="1 2">
    <name type="scientific">Amycolatopsis australiensis</name>
    <dbReference type="NCBI Taxonomy" id="546364"/>
    <lineage>
        <taxon>Bacteria</taxon>
        <taxon>Bacillati</taxon>
        <taxon>Actinomycetota</taxon>
        <taxon>Actinomycetes</taxon>
        <taxon>Pseudonocardiales</taxon>
        <taxon>Pseudonocardiaceae</taxon>
        <taxon>Amycolatopsis</taxon>
    </lineage>
</organism>
<name>A0A1K1RSH3_9PSEU</name>
<sequence>MQGAAAVLAGAAEVVRHELVAVRGFAASALVALAERGFAVYGQDHHGHGASITGEPGDLGPGGWPTLVADIGVLTARAPLSAGWP</sequence>
<proteinExistence type="predicted"/>
<dbReference type="AlphaFoldDB" id="A0A1K1RSH3"/>
<protein>
    <submittedName>
        <fullName evidence="1">Uncharacterized protein</fullName>
    </submittedName>
</protein>
<evidence type="ECO:0000313" key="1">
    <source>
        <dbReference type="EMBL" id="SFW75038.1"/>
    </source>
</evidence>
<evidence type="ECO:0000313" key="2">
    <source>
        <dbReference type="Proteomes" id="UP000182740"/>
    </source>
</evidence>
<reference evidence="2" key="1">
    <citation type="submission" date="2016-11" db="EMBL/GenBank/DDBJ databases">
        <authorList>
            <person name="Varghese N."/>
            <person name="Submissions S."/>
        </authorList>
    </citation>
    <scope>NUCLEOTIDE SEQUENCE [LARGE SCALE GENOMIC DNA]</scope>
    <source>
        <strain evidence="2">DSM 44671</strain>
    </source>
</reference>
<dbReference type="SUPFAM" id="SSF53474">
    <property type="entry name" value="alpha/beta-Hydrolases"/>
    <property type="match status" value="1"/>
</dbReference>
<accession>A0A1K1RSH3</accession>
<gene>
    <name evidence="1" type="ORF">SAMN04489730_3876</name>
</gene>
<dbReference type="Proteomes" id="UP000182740">
    <property type="component" value="Unassembled WGS sequence"/>
</dbReference>
<dbReference type="InterPro" id="IPR029058">
    <property type="entry name" value="AB_hydrolase_fold"/>
</dbReference>
<dbReference type="EMBL" id="FPJG01000006">
    <property type="protein sequence ID" value="SFW75038.1"/>
    <property type="molecule type" value="Genomic_DNA"/>
</dbReference>